<protein>
    <submittedName>
        <fullName evidence="2">Uncharacterized protein</fullName>
    </submittedName>
</protein>
<feature type="transmembrane region" description="Helical" evidence="1">
    <location>
        <begin position="129"/>
        <end position="146"/>
    </location>
</feature>
<feature type="transmembrane region" description="Helical" evidence="1">
    <location>
        <begin position="68"/>
        <end position="89"/>
    </location>
</feature>
<keyword evidence="1" id="KW-0812">Transmembrane</keyword>
<evidence type="ECO:0000256" key="1">
    <source>
        <dbReference type="SAM" id="Phobius"/>
    </source>
</evidence>
<feature type="transmembrane region" description="Helical" evidence="1">
    <location>
        <begin position="95"/>
        <end position="117"/>
    </location>
</feature>
<dbReference type="Ensembl" id="ENSSSCT00015061160.1">
    <property type="protein sequence ID" value="ENSSSCP00015024579.1"/>
    <property type="gene ID" value="ENSSSCG00015045856.1"/>
</dbReference>
<dbReference type="Proteomes" id="UP000694726">
    <property type="component" value="Unplaced"/>
</dbReference>
<name>A0A8D0U4S0_PIG</name>
<organism evidence="2 3">
    <name type="scientific">Sus scrofa</name>
    <name type="common">Pig</name>
    <dbReference type="NCBI Taxonomy" id="9823"/>
    <lineage>
        <taxon>Eukaryota</taxon>
        <taxon>Metazoa</taxon>
        <taxon>Chordata</taxon>
        <taxon>Craniata</taxon>
        <taxon>Vertebrata</taxon>
        <taxon>Euteleostomi</taxon>
        <taxon>Mammalia</taxon>
        <taxon>Eutheria</taxon>
        <taxon>Laurasiatheria</taxon>
        <taxon>Artiodactyla</taxon>
        <taxon>Suina</taxon>
        <taxon>Suidae</taxon>
        <taxon>Sus</taxon>
    </lineage>
</organism>
<reference evidence="2" key="1">
    <citation type="submission" date="2025-08" db="UniProtKB">
        <authorList>
            <consortium name="Ensembl"/>
        </authorList>
    </citation>
    <scope>IDENTIFICATION</scope>
</reference>
<evidence type="ECO:0000313" key="3">
    <source>
        <dbReference type="Proteomes" id="UP000694726"/>
    </source>
</evidence>
<keyword evidence="1" id="KW-1133">Transmembrane helix</keyword>
<sequence length="154" mass="17076">MEGSLFSTPSSALVICGLLNHGHSDWCEVVSHCSFGWHFSNGDGEHFFTCPLAIHMSSLEKCLFRSSAYFSIGLFVFLLLSCMNCLYILEIKPLLVSSFATVFSHSVSYVFFFDGFLCCAKLSSSIRSYLFIFGFISLASLFLSAQPPRTLCSP</sequence>
<evidence type="ECO:0000313" key="2">
    <source>
        <dbReference type="Ensembl" id="ENSSSCP00015024579.1"/>
    </source>
</evidence>
<dbReference type="AlphaFoldDB" id="A0A8D0U4S0"/>
<keyword evidence="1" id="KW-0472">Membrane</keyword>
<accession>A0A8D0U4S0</accession>
<proteinExistence type="predicted"/>